<proteinExistence type="predicted"/>
<dbReference type="PANTHER" id="PTHR23517:SF3">
    <property type="entry name" value="INTEGRAL MEMBRANE TRANSPORT PROTEIN"/>
    <property type="match status" value="1"/>
</dbReference>
<dbReference type="PANTHER" id="PTHR23517">
    <property type="entry name" value="RESISTANCE PROTEIN MDTM, PUTATIVE-RELATED-RELATED"/>
    <property type="match status" value="1"/>
</dbReference>
<dbReference type="RefSeq" id="WP_344259189.1">
    <property type="nucleotide sequence ID" value="NZ_BAAAMJ010000009.1"/>
</dbReference>
<keyword evidence="4 7" id="KW-0812">Transmembrane</keyword>
<gene>
    <name evidence="8" type="ORF">GCM10009716_10180</name>
</gene>
<feature type="transmembrane region" description="Helical" evidence="7">
    <location>
        <begin position="39"/>
        <end position="62"/>
    </location>
</feature>
<dbReference type="InterPro" id="IPR036259">
    <property type="entry name" value="MFS_trans_sf"/>
</dbReference>
<feature type="transmembrane region" description="Helical" evidence="7">
    <location>
        <begin position="167"/>
        <end position="186"/>
    </location>
</feature>
<feature type="transmembrane region" description="Helical" evidence="7">
    <location>
        <begin position="12"/>
        <end position="33"/>
    </location>
</feature>
<dbReference type="InterPro" id="IPR011701">
    <property type="entry name" value="MFS"/>
</dbReference>
<feature type="transmembrane region" description="Helical" evidence="7">
    <location>
        <begin position="227"/>
        <end position="250"/>
    </location>
</feature>
<keyword evidence="3" id="KW-1003">Cell membrane</keyword>
<reference evidence="8 9" key="1">
    <citation type="journal article" date="2019" name="Int. J. Syst. Evol. Microbiol.">
        <title>The Global Catalogue of Microorganisms (GCM) 10K type strain sequencing project: providing services to taxonomists for standard genome sequencing and annotation.</title>
        <authorList>
            <consortium name="The Broad Institute Genomics Platform"/>
            <consortium name="The Broad Institute Genome Sequencing Center for Infectious Disease"/>
            <person name="Wu L."/>
            <person name="Ma J."/>
        </authorList>
    </citation>
    <scope>NUCLEOTIDE SEQUENCE [LARGE SCALE GENOMIC DNA]</scope>
    <source>
        <strain evidence="8 9">JCM 13581</strain>
    </source>
</reference>
<evidence type="ECO:0000256" key="7">
    <source>
        <dbReference type="SAM" id="Phobius"/>
    </source>
</evidence>
<keyword evidence="5 7" id="KW-1133">Transmembrane helix</keyword>
<sequence length="440" mass="46212">MRFRDLHPNIKLRLAVGFVQRFLGVMLMPLMVIHLAASYGAAVAGVLILVVAAAGIGSAFLGGHLADIHGRRPLMLWGEAGSAVTFAGLAVANSPWWESGPLTFALFLLNVCLSNMAQPAADAMVIDVSSPENRPLVYTVNYWTINIAFTLGALVGGFLYHGHFTELLLGGAVLSVGTTLVIRARLSETAPNRTGRSSPGPGPKAAAGGTGVLGMFRGYLAVARDRAFFRLLLAAVLTRSIEVQIGYYIAVRLAEEFPEQVLVSFGDWAPLVNGVEMLGILRAVNTALVVALALVAGSLLRRCPARLRLYAGLAAFTGGYMVWAVSNTGWVLIAAAVLLTIGEIANVPVKQTLLADLVDPGARTKYLAAYSLNARIGLLIGAACVTIGTYVPPAGMAAGYAACGLGAIVLYRSLFRIRHERRIDGAEKPAGPGPAAAAAR</sequence>
<comment type="subcellular location">
    <subcellularLocation>
        <location evidence="1">Cell membrane</location>
        <topology evidence="1">Multi-pass membrane protein</topology>
    </subcellularLocation>
</comment>
<feature type="transmembrane region" description="Helical" evidence="7">
    <location>
        <begin position="74"/>
        <end position="92"/>
    </location>
</feature>
<keyword evidence="9" id="KW-1185">Reference proteome</keyword>
<dbReference type="Gene3D" id="1.20.1250.20">
    <property type="entry name" value="MFS general substrate transporter like domains"/>
    <property type="match status" value="1"/>
</dbReference>
<keyword evidence="2" id="KW-0813">Transport</keyword>
<dbReference type="EMBL" id="BAAAMJ010000009">
    <property type="protein sequence ID" value="GAA1902275.1"/>
    <property type="molecule type" value="Genomic_DNA"/>
</dbReference>
<evidence type="ECO:0000256" key="2">
    <source>
        <dbReference type="ARBA" id="ARBA00022448"/>
    </source>
</evidence>
<keyword evidence="6 7" id="KW-0472">Membrane</keyword>
<evidence type="ECO:0000256" key="1">
    <source>
        <dbReference type="ARBA" id="ARBA00004651"/>
    </source>
</evidence>
<feature type="transmembrane region" description="Helical" evidence="7">
    <location>
        <begin position="370"/>
        <end position="391"/>
    </location>
</feature>
<evidence type="ECO:0000313" key="8">
    <source>
        <dbReference type="EMBL" id="GAA1902275.1"/>
    </source>
</evidence>
<evidence type="ECO:0000256" key="3">
    <source>
        <dbReference type="ARBA" id="ARBA00022475"/>
    </source>
</evidence>
<dbReference type="InterPro" id="IPR050171">
    <property type="entry name" value="MFS_Transporters"/>
</dbReference>
<evidence type="ECO:0000256" key="4">
    <source>
        <dbReference type="ARBA" id="ARBA00022692"/>
    </source>
</evidence>
<name>A0ABN2NTF2_9ACTN</name>
<dbReference type="Proteomes" id="UP001501303">
    <property type="component" value="Unassembled WGS sequence"/>
</dbReference>
<dbReference type="Pfam" id="PF07690">
    <property type="entry name" value="MFS_1"/>
    <property type="match status" value="1"/>
</dbReference>
<evidence type="ECO:0000313" key="9">
    <source>
        <dbReference type="Proteomes" id="UP001501303"/>
    </source>
</evidence>
<dbReference type="SUPFAM" id="SSF103473">
    <property type="entry name" value="MFS general substrate transporter"/>
    <property type="match status" value="1"/>
</dbReference>
<protein>
    <submittedName>
        <fullName evidence="8">MFS transporter</fullName>
    </submittedName>
</protein>
<comment type="caution">
    <text evidence="8">The sequence shown here is derived from an EMBL/GenBank/DDBJ whole genome shotgun (WGS) entry which is preliminary data.</text>
</comment>
<accession>A0ABN2NTF2</accession>
<feature type="transmembrane region" description="Helical" evidence="7">
    <location>
        <begin position="307"/>
        <end position="324"/>
    </location>
</feature>
<evidence type="ECO:0000256" key="5">
    <source>
        <dbReference type="ARBA" id="ARBA00022989"/>
    </source>
</evidence>
<feature type="transmembrane region" description="Helical" evidence="7">
    <location>
        <begin position="280"/>
        <end position="300"/>
    </location>
</feature>
<organism evidence="8 9">
    <name type="scientific">Streptomyces sodiiphilus</name>
    <dbReference type="NCBI Taxonomy" id="226217"/>
    <lineage>
        <taxon>Bacteria</taxon>
        <taxon>Bacillati</taxon>
        <taxon>Actinomycetota</taxon>
        <taxon>Actinomycetes</taxon>
        <taxon>Kitasatosporales</taxon>
        <taxon>Streptomycetaceae</taxon>
        <taxon>Streptomyces</taxon>
    </lineage>
</organism>
<feature type="transmembrane region" description="Helical" evidence="7">
    <location>
        <begin position="140"/>
        <end position="161"/>
    </location>
</feature>
<evidence type="ECO:0000256" key="6">
    <source>
        <dbReference type="ARBA" id="ARBA00023136"/>
    </source>
</evidence>
<feature type="transmembrane region" description="Helical" evidence="7">
    <location>
        <begin position="397"/>
        <end position="415"/>
    </location>
</feature>
<feature type="transmembrane region" description="Helical" evidence="7">
    <location>
        <begin position="104"/>
        <end position="128"/>
    </location>
</feature>
<feature type="transmembrane region" description="Helical" evidence="7">
    <location>
        <begin position="330"/>
        <end position="349"/>
    </location>
</feature>